<dbReference type="AlphaFoldDB" id="A0A9N8VUW2"/>
<keyword evidence="2" id="KW-1185">Reference proteome</keyword>
<sequence length="53" mass="6350">MALRWKVLETMHLKLLIKTKMEAEDKELTAELMNHDVMLSELFVDCSTELRQW</sequence>
<organism evidence="1 2">
    <name type="scientific">Dentiscutata erythropus</name>
    <dbReference type="NCBI Taxonomy" id="1348616"/>
    <lineage>
        <taxon>Eukaryota</taxon>
        <taxon>Fungi</taxon>
        <taxon>Fungi incertae sedis</taxon>
        <taxon>Mucoromycota</taxon>
        <taxon>Glomeromycotina</taxon>
        <taxon>Glomeromycetes</taxon>
        <taxon>Diversisporales</taxon>
        <taxon>Gigasporaceae</taxon>
        <taxon>Dentiscutata</taxon>
    </lineage>
</organism>
<evidence type="ECO:0000313" key="1">
    <source>
        <dbReference type="EMBL" id="CAG8460868.1"/>
    </source>
</evidence>
<name>A0A9N8VUW2_9GLOM</name>
<gene>
    <name evidence="1" type="ORF">DERYTH_LOCUS999</name>
</gene>
<reference evidence="1" key="1">
    <citation type="submission" date="2021-06" db="EMBL/GenBank/DDBJ databases">
        <authorList>
            <person name="Kallberg Y."/>
            <person name="Tangrot J."/>
            <person name="Rosling A."/>
        </authorList>
    </citation>
    <scope>NUCLEOTIDE SEQUENCE</scope>
    <source>
        <strain evidence="1">MA453B</strain>
    </source>
</reference>
<protein>
    <submittedName>
        <fullName evidence="1">20073_t:CDS:1</fullName>
    </submittedName>
</protein>
<comment type="caution">
    <text evidence="1">The sequence shown here is derived from an EMBL/GenBank/DDBJ whole genome shotgun (WGS) entry which is preliminary data.</text>
</comment>
<proteinExistence type="predicted"/>
<evidence type="ECO:0000313" key="2">
    <source>
        <dbReference type="Proteomes" id="UP000789405"/>
    </source>
</evidence>
<dbReference type="Proteomes" id="UP000789405">
    <property type="component" value="Unassembled WGS sequence"/>
</dbReference>
<dbReference type="EMBL" id="CAJVPY010000259">
    <property type="protein sequence ID" value="CAG8460868.1"/>
    <property type="molecule type" value="Genomic_DNA"/>
</dbReference>
<accession>A0A9N8VUW2</accession>